<dbReference type="Proteomes" id="UP000611500">
    <property type="component" value="Unassembled WGS sequence"/>
</dbReference>
<keyword evidence="1" id="KW-0472">Membrane</keyword>
<accession>A0A8J3H550</accession>
<feature type="transmembrane region" description="Helical" evidence="1">
    <location>
        <begin position="26"/>
        <end position="46"/>
    </location>
</feature>
<dbReference type="RefSeq" id="WP_028092972.1">
    <property type="nucleotide sequence ID" value="NZ_BNAP01000004.1"/>
</dbReference>
<comment type="caution">
    <text evidence="2">The sequence shown here is derived from an EMBL/GenBank/DDBJ whole genome shotgun (WGS) entry which is preliminary data.</text>
</comment>
<keyword evidence="1" id="KW-0812">Transmembrane</keyword>
<keyword evidence="1" id="KW-1133">Transmembrane helix</keyword>
<evidence type="ECO:0000256" key="1">
    <source>
        <dbReference type="SAM" id="Phobius"/>
    </source>
</evidence>
<dbReference type="AlphaFoldDB" id="A0A8J3H550"/>
<keyword evidence="3" id="KW-1185">Reference proteome</keyword>
<proteinExistence type="predicted"/>
<reference evidence="2" key="2">
    <citation type="submission" date="2020-09" db="EMBL/GenBank/DDBJ databases">
        <authorList>
            <person name="Sun Q."/>
            <person name="Zhou Y."/>
        </authorList>
    </citation>
    <scope>NUCLEOTIDE SEQUENCE</scope>
    <source>
        <strain evidence="2">CGMCC 1.7081</strain>
    </source>
</reference>
<protein>
    <submittedName>
        <fullName evidence="2">Uncharacterized protein</fullName>
    </submittedName>
</protein>
<sequence>MNAFPPDSSDTDPQTEPASLRVLRRLVATLMVVMILGVLVIVGLLVTRLSADRAPTLPETLPDNLALPAGAPPEAVTLGKGWIAVVTGDRQILIYDANSGKLRQTIQLD</sequence>
<dbReference type="EMBL" id="BNAP01000004">
    <property type="protein sequence ID" value="GHG86853.1"/>
    <property type="molecule type" value="Genomic_DNA"/>
</dbReference>
<name>A0A8J3H550_9RHOB</name>
<reference evidence="2" key="1">
    <citation type="journal article" date="2014" name="Int. J. Syst. Evol. Microbiol.">
        <title>Complete genome sequence of Corynebacterium casei LMG S-19264T (=DSM 44701T), isolated from a smear-ripened cheese.</title>
        <authorList>
            <consortium name="US DOE Joint Genome Institute (JGI-PGF)"/>
            <person name="Walter F."/>
            <person name="Albersmeier A."/>
            <person name="Kalinowski J."/>
            <person name="Ruckert C."/>
        </authorList>
    </citation>
    <scope>NUCLEOTIDE SEQUENCE</scope>
    <source>
        <strain evidence="2">CGMCC 1.7081</strain>
    </source>
</reference>
<dbReference type="Pfam" id="PF20082">
    <property type="entry name" value="DUF6476"/>
    <property type="match status" value="1"/>
</dbReference>
<organism evidence="2 3">
    <name type="scientific">Pseudodonghicola xiamenensis</name>
    <dbReference type="NCBI Taxonomy" id="337702"/>
    <lineage>
        <taxon>Bacteria</taxon>
        <taxon>Pseudomonadati</taxon>
        <taxon>Pseudomonadota</taxon>
        <taxon>Alphaproteobacteria</taxon>
        <taxon>Rhodobacterales</taxon>
        <taxon>Paracoccaceae</taxon>
        <taxon>Pseudodonghicola</taxon>
    </lineage>
</organism>
<gene>
    <name evidence="2" type="ORF">GCM10010961_14800</name>
</gene>
<evidence type="ECO:0000313" key="3">
    <source>
        <dbReference type="Proteomes" id="UP000611500"/>
    </source>
</evidence>
<evidence type="ECO:0000313" key="2">
    <source>
        <dbReference type="EMBL" id="GHG86853.1"/>
    </source>
</evidence>
<dbReference type="InterPro" id="IPR045519">
    <property type="entry name" value="DUF6476"/>
</dbReference>